<evidence type="ECO:0000256" key="6">
    <source>
        <dbReference type="ARBA" id="ARBA00023315"/>
    </source>
</evidence>
<dbReference type="NCBIfam" id="NF003657">
    <property type="entry name" value="PRK05289.1"/>
    <property type="match status" value="1"/>
</dbReference>
<proteinExistence type="inferred from homology"/>
<dbReference type="GO" id="GO:0008780">
    <property type="term" value="F:acyl-[acyl-carrier-protein]-UDP-N-acetylglucosamine O-acyltransferase activity"/>
    <property type="evidence" value="ECO:0007669"/>
    <property type="project" value="UniProtKB-EC"/>
</dbReference>
<dbReference type="PIRSF" id="PIRSF000456">
    <property type="entry name" value="UDP-GlcNAc_acltr"/>
    <property type="match status" value="1"/>
</dbReference>
<reference evidence="8" key="1">
    <citation type="submission" date="2019-08" db="EMBL/GenBank/DDBJ databases">
        <authorList>
            <person name="Kucharzyk K."/>
            <person name="Murdoch R.W."/>
            <person name="Higgins S."/>
            <person name="Loffler F."/>
        </authorList>
    </citation>
    <scope>NUCLEOTIDE SEQUENCE</scope>
</reference>
<dbReference type="CDD" id="cd03351">
    <property type="entry name" value="LbH_UDP-GlcNAc_AT"/>
    <property type="match status" value="1"/>
</dbReference>
<dbReference type="Pfam" id="PF13720">
    <property type="entry name" value="Acetyltransf_11"/>
    <property type="match status" value="1"/>
</dbReference>
<dbReference type="InterPro" id="IPR018357">
    <property type="entry name" value="Hexapep_transf_CS"/>
</dbReference>
<evidence type="ECO:0000256" key="1">
    <source>
        <dbReference type="ARBA" id="ARBA00022490"/>
    </source>
</evidence>
<dbReference type="SUPFAM" id="SSF51161">
    <property type="entry name" value="Trimeric LpxA-like enzymes"/>
    <property type="match status" value="1"/>
</dbReference>
<dbReference type="InterPro" id="IPR010137">
    <property type="entry name" value="Lipid_A_LpxA"/>
</dbReference>
<evidence type="ECO:0000256" key="5">
    <source>
        <dbReference type="ARBA" id="ARBA00023098"/>
    </source>
</evidence>
<dbReference type="NCBIfam" id="TIGR01852">
    <property type="entry name" value="lipid_A_lpxA"/>
    <property type="match status" value="1"/>
</dbReference>
<dbReference type="InterPro" id="IPR037157">
    <property type="entry name" value="Acetyltransf_C_sf"/>
</dbReference>
<keyword evidence="5" id="KW-0443">Lipid metabolism</keyword>
<name>A0A644UCP2_9ZZZZ</name>
<organism evidence="8">
    <name type="scientific">bioreactor metagenome</name>
    <dbReference type="NCBI Taxonomy" id="1076179"/>
    <lineage>
        <taxon>unclassified sequences</taxon>
        <taxon>metagenomes</taxon>
        <taxon>ecological metagenomes</taxon>
    </lineage>
</organism>
<evidence type="ECO:0000259" key="7">
    <source>
        <dbReference type="Pfam" id="PF13720"/>
    </source>
</evidence>
<dbReference type="GO" id="GO:0009245">
    <property type="term" value="P:lipid A biosynthetic process"/>
    <property type="evidence" value="ECO:0007669"/>
    <property type="project" value="UniProtKB-KW"/>
</dbReference>
<dbReference type="InterPro" id="IPR001451">
    <property type="entry name" value="Hexapep"/>
</dbReference>
<feature type="domain" description="UDP N-acetylglucosamine O-acyltransferase C-terminal" evidence="7">
    <location>
        <begin position="184"/>
        <end position="265"/>
    </location>
</feature>
<keyword evidence="6 8" id="KW-0012">Acyltransferase</keyword>
<evidence type="ECO:0000256" key="3">
    <source>
        <dbReference type="ARBA" id="ARBA00022556"/>
    </source>
</evidence>
<dbReference type="GO" id="GO:0016020">
    <property type="term" value="C:membrane"/>
    <property type="evidence" value="ECO:0007669"/>
    <property type="project" value="GOC"/>
</dbReference>
<dbReference type="PANTHER" id="PTHR43480">
    <property type="entry name" value="ACYL-[ACYL-CARRIER-PROTEIN]--UDP-N-ACETYLGLUCOSAMINE O-ACYLTRANSFERASE"/>
    <property type="match status" value="1"/>
</dbReference>
<comment type="caution">
    <text evidence="8">The sequence shown here is derived from an EMBL/GenBank/DDBJ whole genome shotgun (WGS) entry which is preliminary data.</text>
</comment>
<protein>
    <submittedName>
        <fullName evidence="8">Acyl-[acyl-carrier-protein]--UDP-N-acetylglucosamine O-acyltransferase</fullName>
        <ecNumber evidence="8">2.3.1.129</ecNumber>
    </submittedName>
</protein>
<dbReference type="AlphaFoldDB" id="A0A644UCP2"/>
<dbReference type="Pfam" id="PF00132">
    <property type="entry name" value="Hexapep"/>
    <property type="match status" value="2"/>
</dbReference>
<accession>A0A644UCP2</accession>
<dbReference type="EC" id="2.3.1.129" evidence="8"/>
<dbReference type="PROSITE" id="PS00101">
    <property type="entry name" value="HEXAPEP_TRANSFERASES"/>
    <property type="match status" value="1"/>
</dbReference>
<dbReference type="PANTHER" id="PTHR43480:SF1">
    <property type="entry name" value="ACYL-[ACYL-CARRIER-PROTEIN]--UDP-N-ACETYLGLUCOSAMINE O-ACYLTRANSFERASE, MITOCHONDRIAL-RELATED"/>
    <property type="match status" value="1"/>
</dbReference>
<dbReference type="HAMAP" id="MF_00387">
    <property type="entry name" value="LpxA"/>
    <property type="match status" value="1"/>
</dbReference>
<dbReference type="Gene3D" id="2.160.10.10">
    <property type="entry name" value="Hexapeptide repeat proteins"/>
    <property type="match status" value="1"/>
</dbReference>
<gene>
    <name evidence="8" type="primary">lpxA_4</name>
    <name evidence="8" type="ORF">SDC9_22543</name>
</gene>
<dbReference type="InterPro" id="IPR011004">
    <property type="entry name" value="Trimer_LpxA-like_sf"/>
</dbReference>
<keyword evidence="1" id="KW-0963">Cytoplasm</keyword>
<keyword evidence="2" id="KW-0444">Lipid biosynthesis</keyword>
<evidence type="ECO:0000313" key="8">
    <source>
        <dbReference type="EMBL" id="MPL76697.1"/>
    </source>
</evidence>
<evidence type="ECO:0000256" key="2">
    <source>
        <dbReference type="ARBA" id="ARBA00022516"/>
    </source>
</evidence>
<dbReference type="EMBL" id="VSSQ01000099">
    <property type="protein sequence ID" value="MPL76697.1"/>
    <property type="molecule type" value="Genomic_DNA"/>
</dbReference>
<dbReference type="InterPro" id="IPR029098">
    <property type="entry name" value="Acetyltransf_C"/>
</dbReference>
<dbReference type="Gene3D" id="1.20.1180.10">
    <property type="entry name" value="Udp N-acetylglucosamine O-acyltransferase, C-terminal domain"/>
    <property type="match status" value="1"/>
</dbReference>
<sequence>MGFDSAVMPIRKVHETAIVYPGAILGRNVQVGPYAVIGEHVTIGEGTIIHPHVVIDGYTTIGKNCEFFPGASIGAAPQDLKYKGEETSTILGDGVVVHECATIHRAVGEGNETRVGNNVLLMAYTHVAHNCVVGNNVIMSNVATLAGHVIVEDRAVIGGLTAVHQFTKIGRNCMCGGMSKITQDIPPYVIVAGNPAHVSGLNSVGLSRAGVSPKAREELKQAFKILYRSRYTLQEAISVMEQELDSCEEVEHFMRFLRNVERGICRATARGSKE</sequence>
<keyword evidence="4 8" id="KW-0808">Transferase</keyword>
<keyword evidence="3" id="KW-0441">Lipid A biosynthesis</keyword>
<evidence type="ECO:0000256" key="4">
    <source>
        <dbReference type="ARBA" id="ARBA00022679"/>
    </source>
</evidence>